<dbReference type="SUPFAM" id="SSF74653">
    <property type="entry name" value="TolA/TonB C-terminal domain"/>
    <property type="match status" value="1"/>
</dbReference>
<evidence type="ECO:0000256" key="4">
    <source>
        <dbReference type="ARBA" id="ARBA00022475"/>
    </source>
</evidence>
<reference evidence="12 13" key="1">
    <citation type="submission" date="2018-01" db="EMBL/GenBank/DDBJ databases">
        <title>A novel member of the phylum Bacteroidetes isolated from glacier ice.</title>
        <authorList>
            <person name="Liu Q."/>
            <person name="Xin Y.-H."/>
        </authorList>
    </citation>
    <scope>NUCLEOTIDE SEQUENCE [LARGE SCALE GENOMIC DNA]</scope>
    <source>
        <strain evidence="12 13">RB1R16</strain>
    </source>
</reference>
<dbReference type="PANTHER" id="PTHR33446:SF2">
    <property type="entry name" value="PROTEIN TONB"/>
    <property type="match status" value="1"/>
</dbReference>
<evidence type="ECO:0000256" key="3">
    <source>
        <dbReference type="ARBA" id="ARBA00022448"/>
    </source>
</evidence>
<dbReference type="NCBIfam" id="TIGR01352">
    <property type="entry name" value="tonB_Cterm"/>
    <property type="match status" value="1"/>
</dbReference>
<dbReference type="GO" id="GO:0098797">
    <property type="term" value="C:plasma membrane protein complex"/>
    <property type="evidence" value="ECO:0007669"/>
    <property type="project" value="TreeGrafter"/>
</dbReference>
<feature type="chain" id="PRO_5015467649" description="TonB C-terminal domain-containing protein" evidence="10">
    <location>
        <begin position="22"/>
        <end position="293"/>
    </location>
</feature>
<dbReference type="GO" id="GO:0015031">
    <property type="term" value="P:protein transport"/>
    <property type="evidence" value="ECO:0007669"/>
    <property type="project" value="UniProtKB-KW"/>
</dbReference>
<dbReference type="OrthoDB" id="1524045at2"/>
<comment type="subcellular location">
    <subcellularLocation>
        <location evidence="1">Cell inner membrane</location>
        <topology evidence="1">Single-pass membrane protein</topology>
        <orientation evidence="1">Periplasmic side</orientation>
    </subcellularLocation>
</comment>
<comment type="caution">
    <text evidence="12">The sequence shown here is derived from an EMBL/GenBank/DDBJ whole genome shotgun (WGS) entry which is preliminary data.</text>
</comment>
<evidence type="ECO:0000313" key="12">
    <source>
        <dbReference type="EMBL" id="PQJ12457.1"/>
    </source>
</evidence>
<keyword evidence="10" id="KW-0732">Signal</keyword>
<evidence type="ECO:0000256" key="8">
    <source>
        <dbReference type="ARBA" id="ARBA00022989"/>
    </source>
</evidence>
<organism evidence="12 13">
    <name type="scientific">Flavipsychrobacter stenotrophus</name>
    <dbReference type="NCBI Taxonomy" id="2077091"/>
    <lineage>
        <taxon>Bacteria</taxon>
        <taxon>Pseudomonadati</taxon>
        <taxon>Bacteroidota</taxon>
        <taxon>Chitinophagia</taxon>
        <taxon>Chitinophagales</taxon>
        <taxon>Chitinophagaceae</taxon>
        <taxon>Flavipsychrobacter</taxon>
    </lineage>
</organism>
<dbReference type="InterPro" id="IPR006260">
    <property type="entry name" value="TonB/TolA_C"/>
</dbReference>
<dbReference type="RefSeq" id="WP_105037341.1">
    <property type="nucleotide sequence ID" value="NZ_PPSL01000001.1"/>
</dbReference>
<gene>
    <name evidence="12" type="ORF">CJD36_001525</name>
</gene>
<protein>
    <recommendedName>
        <fullName evidence="11">TonB C-terminal domain-containing protein</fullName>
    </recommendedName>
</protein>
<evidence type="ECO:0000256" key="5">
    <source>
        <dbReference type="ARBA" id="ARBA00022519"/>
    </source>
</evidence>
<dbReference type="InterPro" id="IPR011652">
    <property type="entry name" value="MORN_2"/>
</dbReference>
<dbReference type="GO" id="GO:0031992">
    <property type="term" value="F:energy transducer activity"/>
    <property type="evidence" value="ECO:0007669"/>
    <property type="project" value="TreeGrafter"/>
</dbReference>
<keyword evidence="3" id="KW-0813">Transport</keyword>
<dbReference type="AlphaFoldDB" id="A0A2S7T0R8"/>
<name>A0A2S7T0R8_9BACT</name>
<feature type="signal peptide" evidence="10">
    <location>
        <begin position="1"/>
        <end position="21"/>
    </location>
</feature>
<evidence type="ECO:0000256" key="6">
    <source>
        <dbReference type="ARBA" id="ARBA00022692"/>
    </source>
</evidence>
<evidence type="ECO:0000256" key="1">
    <source>
        <dbReference type="ARBA" id="ARBA00004383"/>
    </source>
</evidence>
<dbReference type="InterPro" id="IPR037682">
    <property type="entry name" value="TonB_C"/>
</dbReference>
<keyword evidence="6" id="KW-0812">Transmembrane</keyword>
<dbReference type="Pfam" id="PF07661">
    <property type="entry name" value="MORN_2"/>
    <property type="match status" value="4"/>
</dbReference>
<dbReference type="Proteomes" id="UP000239872">
    <property type="component" value="Unassembled WGS sequence"/>
</dbReference>
<dbReference type="Gene3D" id="3.30.1150.10">
    <property type="match status" value="1"/>
</dbReference>
<evidence type="ECO:0000256" key="2">
    <source>
        <dbReference type="ARBA" id="ARBA00006555"/>
    </source>
</evidence>
<evidence type="ECO:0000256" key="10">
    <source>
        <dbReference type="SAM" id="SignalP"/>
    </source>
</evidence>
<keyword evidence="8" id="KW-1133">Transmembrane helix</keyword>
<comment type="similarity">
    <text evidence="2">Belongs to the TonB family.</text>
</comment>
<accession>A0A2S7T0R8</accession>
<keyword evidence="5" id="KW-0997">Cell inner membrane</keyword>
<feature type="domain" description="TonB C-terminal" evidence="11">
    <location>
        <begin position="202"/>
        <end position="293"/>
    </location>
</feature>
<dbReference type="PROSITE" id="PS52015">
    <property type="entry name" value="TONB_CTD"/>
    <property type="match status" value="1"/>
</dbReference>
<evidence type="ECO:0000256" key="7">
    <source>
        <dbReference type="ARBA" id="ARBA00022927"/>
    </source>
</evidence>
<evidence type="ECO:0000313" key="13">
    <source>
        <dbReference type="Proteomes" id="UP000239872"/>
    </source>
</evidence>
<keyword evidence="13" id="KW-1185">Reference proteome</keyword>
<proteinExistence type="inferred from homology"/>
<sequence>MKSVFISVILCLLSVPLLVNAQSKKRYFYYDTVDRQTSKGLADYQIVYTPDSTGLFSFEKRKMSDDRLLMNGHCVSPDSESRTGSFVSYHENGTPNEYGQYLNNKRVGLWKTYTDSSKLKEEGSYVEGKQEGLWKYYYENSKQLWYNVDMVADKRDGTLKSFYRNGKLKRIEQLDKGVTISGECYDKDGKDIEFTPFEQMPYTSYSIPQFLAANVHYPLKALDGYVQGRVFATFVIDKQGNVTKLKISKSLTKECDAEVMRVMRLMPKWVPGVMDDELVEVWYTQPVRFKLED</sequence>
<dbReference type="EMBL" id="PPSL01000001">
    <property type="protein sequence ID" value="PQJ12457.1"/>
    <property type="molecule type" value="Genomic_DNA"/>
</dbReference>
<evidence type="ECO:0000256" key="9">
    <source>
        <dbReference type="ARBA" id="ARBA00023136"/>
    </source>
</evidence>
<keyword evidence="9" id="KW-0472">Membrane</keyword>
<dbReference type="Gene3D" id="3.90.930.1">
    <property type="match status" value="1"/>
</dbReference>
<dbReference type="GO" id="GO:0055085">
    <property type="term" value="P:transmembrane transport"/>
    <property type="evidence" value="ECO:0007669"/>
    <property type="project" value="InterPro"/>
</dbReference>
<keyword evidence="4" id="KW-1003">Cell membrane</keyword>
<evidence type="ECO:0000259" key="11">
    <source>
        <dbReference type="PROSITE" id="PS52015"/>
    </source>
</evidence>
<keyword evidence="7" id="KW-0653">Protein transport</keyword>
<dbReference type="PANTHER" id="PTHR33446">
    <property type="entry name" value="PROTEIN TONB-RELATED"/>
    <property type="match status" value="1"/>
</dbReference>
<dbReference type="Pfam" id="PF03544">
    <property type="entry name" value="TonB_C"/>
    <property type="match status" value="1"/>
</dbReference>
<dbReference type="InterPro" id="IPR051045">
    <property type="entry name" value="TonB-dependent_transducer"/>
</dbReference>
<dbReference type="SUPFAM" id="SSF82185">
    <property type="entry name" value="Histone H3 K4-specific methyltransferase SET7/9 N-terminal domain"/>
    <property type="match status" value="1"/>
</dbReference>